<name>A0A0B7FNN6_THACB</name>
<sequence>MENWQFLAFSETVGCLSACVPAVRVCTGARGGARAGTWAQGGGERSRTRSRDQLSFTTDHTHVVRSVYRLVFLSHPPSLYCEQ</sequence>
<evidence type="ECO:0000313" key="3">
    <source>
        <dbReference type="Proteomes" id="UP000059188"/>
    </source>
</evidence>
<evidence type="ECO:0000256" key="1">
    <source>
        <dbReference type="SAM" id="MobiDB-lite"/>
    </source>
</evidence>
<accession>A0A0B7FNN6</accession>
<dbReference type="Proteomes" id="UP000059188">
    <property type="component" value="Unassembled WGS sequence"/>
</dbReference>
<feature type="region of interest" description="Disordered" evidence="1">
    <location>
        <begin position="33"/>
        <end position="53"/>
    </location>
</feature>
<evidence type="ECO:0000313" key="2">
    <source>
        <dbReference type="EMBL" id="CEL58529.1"/>
    </source>
</evidence>
<feature type="compositionally biased region" description="Gly residues" evidence="1">
    <location>
        <begin position="33"/>
        <end position="43"/>
    </location>
</feature>
<dbReference type="AlphaFoldDB" id="A0A0B7FNN6"/>
<protein>
    <submittedName>
        <fullName evidence="2">Uncharacterized protein</fullName>
    </submittedName>
</protein>
<proteinExistence type="predicted"/>
<keyword evidence="3" id="KW-1185">Reference proteome</keyword>
<gene>
    <name evidence="2" type="ORF">RSOLAG1IB_08621</name>
</gene>
<dbReference type="EMBL" id="LN679130">
    <property type="protein sequence ID" value="CEL58529.1"/>
    <property type="molecule type" value="Genomic_DNA"/>
</dbReference>
<organism evidence="2 3">
    <name type="scientific">Thanatephorus cucumeris (strain AG1-IB / isolate 7/3/14)</name>
    <name type="common">Lettuce bottom rot fungus</name>
    <name type="synonym">Rhizoctonia solani</name>
    <dbReference type="NCBI Taxonomy" id="1108050"/>
    <lineage>
        <taxon>Eukaryota</taxon>
        <taxon>Fungi</taxon>
        <taxon>Dikarya</taxon>
        <taxon>Basidiomycota</taxon>
        <taxon>Agaricomycotina</taxon>
        <taxon>Agaricomycetes</taxon>
        <taxon>Cantharellales</taxon>
        <taxon>Ceratobasidiaceae</taxon>
        <taxon>Rhizoctonia</taxon>
        <taxon>Rhizoctonia solani AG-1</taxon>
    </lineage>
</organism>
<reference evidence="2 3" key="1">
    <citation type="submission" date="2014-11" db="EMBL/GenBank/DDBJ databases">
        <authorList>
            <person name="Wibberg Daniel"/>
        </authorList>
    </citation>
    <scope>NUCLEOTIDE SEQUENCE [LARGE SCALE GENOMIC DNA]</scope>
    <source>
        <strain evidence="2">Rhizoctonia solani AG1-IB 7/3/14</strain>
    </source>
</reference>